<reference evidence="3 4" key="1">
    <citation type="journal article" date="2014" name="Genome Biol. Evol.">
        <title>Comparative genomics and transcriptomics analyses reveal divergent lifestyle features of nematode endoparasitic fungus Hirsutella minnesotensis.</title>
        <authorList>
            <person name="Lai Y."/>
            <person name="Liu K."/>
            <person name="Zhang X."/>
            <person name="Zhang X."/>
            <person name="Li K."/>
            <person name="Wang N."/>
            <person name="Shu C."/>
            <person name="Wu Y."/>
            <person name="Wang C."/>
            <person name="Bushley K.E."/>
            <person name="Xiang M."/>
            <person name="Liu X."/>
        </authorList>
    </citation>
    <scope>NUCLEOTIDE SEQUENCE [LARGE SCALE GENOMIC DNA]</scope>
    <source>
        <strain evidence="3 4">3608</strain>
    </source>
</reference>
<organism evidence="3 4">
    <name type="scientific">Hirsutella minnesotensis 3608</name>
    <dbReference type="NCBI Taxonomy" id="1043627"/>
    <lineage>
        <taxon>Eukaryota</taxon>
        <taxon>Fungi</taxon>
        <taxon>Dikarya</taxon>
        <taxon>Ascomycota</taxon>
        <taxon>Pezizomycotina</taxon>
        <taxon>Sordariomycetes</taxon>
        <taxon>Hypocreomycetidae</taxon>
        <taxon>Hypocreales</taxon>
        <taxon>Ophiocordycipitaceae</taxon>
        <taxon>Hirsutella</taxon>
    </lineage>
</organism>
<feature type="compositionally biased region" description="Acidic residues" evidence="1">
    <location>
        <begin position="275"/>
        <end position="285"/>
    </location>
</feature>
<dbReference type="AlphaFoldDB" id="A0A0F8A0X8"/>
<keyword evidence="4" id="KW-1185">Reference proteome</keyword>
<dbReference type="Proteomes" id="UP000054481">
    <property type="component" value="Unassembled WGS sequence"/>
</dbReference>
<evidence type="ECO:0000256" key="1">
    <source>
        <dbReference type="SAM" id="MobiDB-lite"/>
    </source>
</evidence>
<evidence type="ECO:0000313" key="3">
    <source>
        <dbReference type="EMBL" id="KJZ68964.1"/>
    </source>
</evidence>
<accession>A0A0F8A0X8</accession>
<sequence length="674" mass="76687">MKARGIPVELVRRIDAFCSERTASLVVNGYTSEQRELPQAGLPQGSPLSPILFLFFNADLVQRRIKAESGSIAFVDDYSAWVTGPTAEANREGIQAIIDDALKWEARSGATFEADKTTIVHFTRATVRNSNKSFLIRGQEVRPKKNAKILGVIMDDELRFQEHMMKAAASGLSAAMGLRRLKMLSPRVSRQLFEATVAPAMDYASNVWTHALRAKHVAWMNKAQMNYACIERPQFNPQNPARARPDPSTTPTPSSPLPTGEDTIVCAPPGHPDCESDDDMPDADTPEPPLNSSHMTLAKKAELIKKWADNKQKHVRKKRDKNSHVYWYMQREAIEGSFYSEYKDGPKIFQEFRWTCIECLQNPSTLRKRFQVLESNRRGVTSGMGDHLKIHRITKESHYARINGYGRAIGGGDYTEADAWSGRPRQRARLTAKESIRRWFVKHRQPFSVVETPAFQEMFLAHNTTYFVERREKLKIEFEYNCSTISFTLDIWTAPNRVPIFAIIAHWITPEFEEREEVIEFIELQESHTGEQLAKIVESTLEELRLKPKLLAITGDNAGNNGTLCQSLYDSLKTKFDDKVRSKIEEYDIAPCNTYNMDEKGFLLGVVNRTKRVFSLNQRKQGKLLGASQDGSRSWITFVACVCQDMTSLPPFLIYQGKPGHVQDTWLTEFDPEH</sequence>
<evidence type="ECO:0000259" key="2">
    <source>
        <dbReference type="PROSITE" id="PS50878"/>
    </source>
</evidence>
<dbReference type="PROSITE" id="PS50878">
    <property type="entry name" value="RT_POL"/>
    <property type="match status" value="1"/>
</dbReference>
<dbReference type="InterPro" id="IPR000477">
    <property type="entry name" value="RT_dom"/>
</dbReference>
<name>A0A0F8A0X8_9HYPO</name>
<proteinExistence type="predicted"/>
<dbReference type="PANTHER" id="PTHR33481:SF1">
    <property type="entry name" value="ENDONUCLEASE_EXONUCLEASE_PHOSPHATASE DOMAIN-CONTAINING PROTEIN-RELATED"/>
    <property type="match status" value="1"/>
</dbReference>
<dbReference type="EMBL" id="KQ030783">
    <property type="protein sequence ID" value="KJZ68964.1"/>
    <property type="molecule type" value="Genomic_DNA"/>
</dbReference>
<protein>
    <recommendedName>
        <fullName evidence="2">Reverse transcriptase domain-containing protein</fullName>
    </recommendedName>
</protein>
<feature type="domain" description="Reverse transcriptase" evidence="2">
    <location>
        <begin position="1"/>
        <end position="154"/>
    </location>
</feature>
<dbReference type="OrthoDB" id="2976890at2759"/>
<dbReference type="Pfam" id="PF00078">
    <property type="entry name" value="RVT_1"/>
    <property type="match status" value="1"/>
</dbReference>
<evidence type="ECO:0000313" key="4">
    <source>
        <dbReference type="Proteomes" id="UP000054481"/>
    </source>
</evidence>
<dbReference type="PANTHER" id="PTHR33481">
    <property type="entry name" value="REVERSE TRANSCRIPTASE"/>
    <property type="match status" value="1"/>
</dbReference>
<gene>
    <name evidence="3" type="ORF">HIM_11637</name>
</gene>
<feature type="region of interest" description="Disordered" evidence="1">
    <location>
        <begin position="235"/>
        <end position="293"/>
    </location>
</feature>